<evidence type="ECO:0000313" key="3">
    <source>
        <dbReference type="Proteomes" id="UP000305109"/>
    </source>
</evidence>
<proteinExistence type="predicted"/>
<keyword evidence="3" id="KW-1185">Reference proteome</keyword>
<comment type="caution">
    <text evidence="2">The sequence shown here is derived from an EMBL/GenBank/DDBJ whole genome shotgun (WGS) entry which is preliminary data.</text>
</comment>
<name>A0ABY2RLP3_9NOCA</name>
<sequence length="114" mass="12521">MRAITPPARAMYDREMAAGRTAPTAQERWRHLERAHIISQPHPWLHTRNHVAMLALALTQRDRGESLGQVIRIIVAAPGSLSGRYPEGNTGRASAGLTTPMPIPDDLAEIISPE</sequence>
<accession>A0ABY2RLP3</accession>
<feature type="region of interest" description="Disordered" evidence="1">
    <location>
        <begin position="82"/>
        <end position="105"/>
    </location>
</feature>
<dbReference type="RefSeq" id="WP_136909642.1">
    <property type="nucleotide sequence ID" value="NZ_SUMD01000004.1"/>
</dbReference>
<dbReference type="Proteomes" id="UP000305109">
    <property type="component" value="Unassembled WGS sequence"/>
</dbReference>
<evidence type="ECO:0000313" key="2">
    <source>
        <dbReference type="EMBL" id="TJZ78509.1"/>
    </source>
</evidence>
<protein>
    <submittedName>
        <fullName evidence="2">DUF3703 domain-containing protein</fullName>
    </submittedName>
</protein>
<organism evidence="2 3">
    <name type="scientific">Rhodococcus oryzae</name>
    <dbReference type="NCBI Taxonomy" id="2571143"/>
    <lineage>
        <taxon>Bacteria</taxon>
        <taxon>Bacillati</taxon>
        <taxon>Actinomycetota</taxon>
        <taxon>Actinomycetes</taxon>
        <taxon>Mycobacteriales</taxon>
        <taxon>Nocardiaceae</taxon>
        <taxon>Rhodococcus</taxon>
    </lineage>
</organism>
<reference evidence="2 3" key="1">
    <citation type="submission" date="2019-04" db="EMBL/GenBank/DDBJ databases">
        <title>Rhodococcus oryzae sp. nov., a novel actinomycete isolated from rhizosphere soil of rice (Oryza sativa L.).</title>
        <authorList>
            <person name="Li C."/>
        </authorList>
    </citation>
    <scope>NUCLEOTIDE SEQUENCE [LARGE SCALE GENOMIC DNA]</scope>
    <source>
        <strain evidence="2 3">NEAU-CX67</strain>
    </source>
</reference>
<dbReference type="EMBL" id="SUMD01000004">
    <property type="protein sequence ID" value="TJZ78509.1"/>
    <property type="molecule type" value="Genomic_DNA"/>
</dbReference>
<dbReference type="Pfam" id="PF12487">
    <property type="entry name" value="DUF3703"/>
    <property type="match status" value="1"/>
</dbReference>
<dbReference type="InterPro" id="IPR022172">
    <property type="entry name" value="DUF3703"/>
</dbReference>
<evidence type="ECO:0000256" key="1">
    <source>
        <dbReference type="SAM" id="MobiDB-lite"/>
    </source>
</evidence>
<gene>
    <name evidence="2" type="ORF">FCG67_10790</name>
</gene>